<name>A0A3N4JLV4_9PEZI</name>
<dbReference type="AlphaFoldDB" id="A0A3N4JLV4"/>
<accession>A0A3N4JLV4</accession>
<dbReference type="Proteomes" id="UP000276215">
    <property type="component" value="Unassembled WGS sequence"/>
</dbReference>
<keyword evidence="2" id="KW-1185">Reference proteome</keyword>
<reference evidence="1 2" key="1">
    <citation type="journal article" date="2018" name="Nat. Ecol. Evol.">
        <title>Pezizomycetes genomes reveal the molecular basis of ectomycorrhizal truffle lifestyle.</title>
        <authorList>
            <person name="Murat C."/>
            <person name="Payen T."/>
            <person name="Noel B."/>
            <person name="Kuo A."/>
            <person name="Morin E."/>
            <person name="Chen J."/>
            <person name="Kohler A."/>
            <person name="Krizsan K."/>
            <person name="Balestrini R."/>
            <person name="Da Silva C."/>
            <person name="Montanini B."/>
            <person name="Hainaut M."/>
            <person name="Levati E."/>
            <person name="Barry K.W."/>
            <person name="Belfiori B."/>
            <person name="Cichocki N."/>
            <person name="Clum A."/>
            <person name="Dockter R.B."/>
            <person name="Fauchery L."/>
            <person name="Guy J."/>
            <person name="Iotti M."/>
            <person name="Le Tacon F."/>
            <person name="Lindquist E.A."/>
            <person name="Lipzen A."/>
            <person name="Malagnac F."/>
            <person name="Mello A."/>
            <person name="Molinier V."/>
            <person name="Miyauchi S."/>
            <person name="Poulain J."/>
            <person name="Riccioni C."/>
            <person name="Rubini A."/>
            <person name="Sitrit Y."/>
            <person name="Splivallo R."/>
            <person name="Traeger S."/>
            <person name="Wang M."/>
            <person name="Zifcakova L."/>
            <person name="Wipf D."/>
            <person name="Zambonelli A."/>
            <person name="Paolocci F."/>
            <person name="Nowrousian M."/>
            <person name="Ottonello S."/>
            <person name="Baldrian P."/>
            <person name="Spatafora J.W."/>
            <person name="Henrissat B."/>
            <person name="Nagy L.G."/>
            <person name="Aury J.M."/>
            <person name="Wincker P."/>
            <person name="Grigoriev I.V."/>
            <person name="Bonfante P."/>
            <person name="Martin F.M."/>
        </authorList>
    </citation>
    <scope>NUCLEOTIDE SEQUENCE [LARGE SCALE GENOMIC DNA]</scope>
    <source>
        <strain evidence="1 2">120613-1</strain>
    </source>
</reference>
<protein>
    <submittedName>
        <fullName evidence="1">Uncharacterized protein</fullName>
    </submittedName>
</protein>
<gene>
    <name evidence="1" type="ORF">L873DRAFT_1809112</name>
</gene>
<proteinExistence type="predicted"/>
<dbReference type="EMBL" id="ML120400">
    <property type="protein sequence ID" value="RPA97978.1"/>
    <property type="molecule type" value="Genomic_DNA"/>
</dbReference>
<evidence type="ECO:0000313" key="2">
    <source>
        <dbReference type="Proteomes" id="UP000276215"/>
    </source>
</evidence>
<evidence type="ECO:0000313" key="1">
    <source>
        <dbReference type="EMBL" id="RPA97978.1"/>
    </source>
</evidence>
<sequence length="75" mass="8430">MATTFATQASLQGYCLKWGIYCMIDSEIQFYEVFFSSSTVPGGLRLRVETWWKEGMRNNRESGIGNLVIGLLGEA</sequence>
<organism evidence="1 2">
    <name type="scientific">Choiromyces venosus 120613-1</name>
    <dbReference type="NCBI Taxonomy" id="1336337"/>
    <lineage>
        <taxon>Eukaryota</taxon>
        <taxon>Fungi</taxon>
        <taxon>Dikarya</taxon>
        <taxon>Ascomycota</taxon>
        <taxon>Pezizomycotina</taxon>
        <taxon>Pezizomycetes</taxon>
        <taxon>Pezizales</taxon>
        <taxon>Tuberaceae</taxon>
        <taxon>Choiromyces</taxon>
    </lineage>
</organism>